<protein>
    <recommendedName>
        <fullName evidence="1">Sulfurtransferase</fullName>
    </recommendedName>
</protein>
<dbReference type="Pfam" id="PF00581">
    <property type="entry name" value="Rhodanese"/>
    <property type="match status" value="1"/>
</dbReference>
<accession>A0A9J6CCQ6</accession>
<keyword evidence="2" id="KW-0732">Signal</keyword>
<feature type="domain" description="Rhodanese" evidence="3">
    <location>
        <begin position="36"/>
        <end position="138"/>
    </location>
</feature>
<dbReference type="PANTHER" id="PTHR44086:SF10">
    <property type="entry name" value="THIOSULFATE SULFURTRANSFERASE_RHODANESE-LIKE DOMAIN-CONTAINING PROTEIN 3"/>
    <property type="match status" value="1"/>
</dbReference>
<dbReference type="Proteomes" id="UP001107558">
    <property type="component" value="Chromosome 1"/>
</dbReference>
<reference evidence="4" key="1">
    <citation type="submission" date="2021-03" db="EMBL/GenBank/DDBJ databases">
        <title>Chromosome level genome of the anhydrobiotic midge Polypedilum vanderplanki.</title>
        <authorList>
            <person name="Yoshida Y."/>
            <person name="Kikawada T."/>
            <person name="Gusev O."/>
        </authorList>
    </citation>
    <scope>NUCLEOTIDE SEQUENCE</scope>
    <source>
        <strain evidence="4">NIAS01</strain>
        <tissue evidence="4">Whole body or cell culture</tissue>
    </source>
</reference>
<dbReference type="Gene3D" id="3.40.250.10">
    <property type="entry name" value="Rhodanese-like domain"/>
    <property type="match status" value="1"/>
</dbReference>
<dbReference type="PROSITE" id="PS00683">
    <property type="entry name" value="RHODANESE_2"/>
    <property type="match status" value="1"/>
</dbReference>
<sequence>MKCFFSTTLFVLTALLFVSIHCQEVAYYDEIKDLPNHPEILLIDVREPWELEQTGMIPTSVNIPINSLEWTIALISPKFNSLVSREKPRLHDPVITTCRSGARAKRGAELLVSLGFTNVKYYEGSWNEWCLLENKQCYE</sequence>
<evidence type="ECO:0000256" key="2">
    <source>
        <dbReference type="SAM" id="SignalP"/>
    </source>
</evidence>
<dbReference type="PANTHER" id="PTHR44086">
    <property type="entry name" value="THIOSULFATE SULFURTRANSFERASE RDL2, MITOCHONDRIAL-RELATED"/>
    <property type="match status" value="1"/>
</dbReference>
<dbReference type="InterPro" id="IPR036873">
    <property type="entry name" value="Rhodanese-like_dom_sf"/>
</dbReference>
<dbReference type="SUPFAM" id="SSF52821">
    <property type="entry name" value="Rhodanese/Cell cycle control phosphatase"/>
    <property type="match status" value="1"/>
</dbReference>
<name>A0A9J6CCQ6_POLVA</name>
<keyword evidence="1" id="KW-0808">Transferase</keyword>
<dbReference type="InterPro" id="IPR001763">
    <property type="entry name" value="Rhodanese-like_dom"/>
</dbReference>
<dbReference type="AlphaFoldDB" id="A0A9J6CCQ6"/>
<dbReference type="PROSITE" id="PS50206">
    <property type="entry name" value="RHODANESE_3"/>
    <property type="match status" value="1"/>
</dbReference>
<organism evidence="4 5">
    <name type="scientific">Polypedilum vanderplanki</name>
    <name type="common">Sleeping chironomid midge</name>
    <dbReference type="NCBI Taxonomy" id="319348"/>
    <lineage>
        <taxon>Eukaryota</taxon>
        <taxon>Metazoa</taxon>
        <taxon>Ecdysozoa</taxon>
        <taxon>Arthropoda</taxon>
        <taxon>Hexapoda</taxon>
        <taxon>Insecta</taxon>
        <taxon>Pterygota</taxon>
        <taxon>Neoptera</taxon>
        <taxon>Endopterygota</taxon>
        <taxon>Diptera</taxon>
        <taxon>Nematocera</taxon>
        <taxon>Chironomoidea</taxon>
        <taxon>Chironomidae</taxon>
        <taxon>Chironominae</taxon>
        <taxon>Polypedilum</taxon>
        <taxon>Polypedilum</taxon>
    </lineage>
</organism>
<evidence type="ECO:0000259" key="3">
    <source>
        <dbReference type="PROSITE" id="PS50206"/>
    </source>
</evidence>
<dbReference type="GO" id="GO:0004792">
    <property type="term" value="F:thiosulfate-cyanide sulfurtransferase activity"/>
    <property type="evidence" value="ECO:0007669"/>
    <property type="project" value="InterPro"/>
</dbReference>
<dbReference type="InterPro" id="IPR001307">
    <property type="entry name" value="Thiosulphate_STrfase_CS"/>
</dbReference>
<keyword evidence="5" id="KW-1185">Reference proteome</keyword>
<evidence type="ECO:0000313" key="5">
    <source>
        <dbReference type="Proteomes" id="UP001107558"/>
    </source>
</evidence>
<evidence type="ECO:0000256" key="1">
    <source>
        <dbReference type="RuleBase" id="RU000507"/>
    </source>
</evidence>
<dbReference type="SMART" id="SM00450">
    <property type="entry name" value="RHOD"/>
    <property type="match status" value="1"/>
</dbReference>
<comment type="caution">
    <text evidence="4">The sequence shown here is derived from an EMBL/GenBank/DDBJ whole genome shotgun (WGS) entry which is preliminary data.</text>
</comment>
<gene>
    <name evidence="4" type="ORF">PVAND_009184</name>
</gene>
<proteinExistence type="predicted"/>
<feature type="signal peptide" evidence="2">
    <location>
        <begin position="1"/>
        <end position="22"/>
    </location>
</feature>
<dbReference type="EMBL" id="JADBJN010000001">
    <property type="protein sequence ID" value="KAG5679624.1"/>
    <property type="molecule type" value="Genomic_DNA"/>
</dbReference>
<feature type="chain" id="PRO_5039939254" description="Sulfurtransferase" evidence="2">
    <location>
        <begin position="23"/>
        <end position="139"/>
    </location>
</feature>
<evidence type="ECO:0000313" key="4">
    <source>
        <dbReference type="EMBL" id="KAG5679624.1"/>
    </source>
</evidence>
<dbReference type="OrthoDB" id="566238at2759"/>